<dbReference type="OrthoDB" id="5431474at2759"/>
<feature type="coiled-coil region" evidence="1">
    <location>
        <begin position="296"/>
        <end position="358"/>
    </location>
</feature>
<evidence type="ECO:0000313" key="3">
    <source>
        <dbReference type="EMBL" id="QIX00144.1"/>
    </source>
</evidence>
<feature type="compositionally biased region" description="Polar residues" evidence="2">
    <location>
        <begin position="274"/>
        <end position="285"/>
    </location>
</feature>
<keyword evidence="1" id="KW-0175">Coiled coil</keyword>
<sequence length="741" mass="81101">MAVVNDLLKSPHISAHLSQRGSDFKIPYGRPRSRTAPSTPRYELPLMEPFELPGSIPIAGRQSLNAFAPPRNNTTPAAFGQAVERHRSSPYSVAEGFTVPSRTSMDSGPGSVRPDVRTYSHSSMPAISNGSHEGSESSRAPSFTAIPSRPPLTVLQPSSLKYDVQSDDGTTQDSTVRHDSLRDDVETTLMQQIAMMRSSHDTHVKSLKHAHDQEIASHLAYIAFLERRQSSKTDSCSTNQPLTIDTSPSPAPSELPGLDVSTTTLQSSDTSLDGRTSTSQETLTEVESLRRKLSLVRKEQAESTDLAQQRAQLRESLEQKDRRILQLKELAKRAKENEKTLRNTVSDLEARLVAANNQRLDVLEGFNAVSSTLEAISKQKSPLIQVLPNHIAASEAPATTKTYSRAAGPQTPADDSALLAQVRTLESTLKEKEDQINHLVQQAQSKSSSDNHNAERFVELQTRLDEGLQAVRDATKDRDRYHSLLQGELRRNARHAARTYPISPAIAAEAVSKANDLLANAKATALNDANTDEPLSVPALLEKELQHCLGEIIMYKLDVRGYRKDLKDAKAQLENVYASNAQRPMTPPRSVSRNRAQRGTDSRSHRQGGLGIMMSSNAPATPPRSIASTTADSLFAPSDTVSNVSTPNHRPMTPMVGRKRLSKPSSSQHSSPHPTTAQSPPTLKLSRAETMQSMSESIVLSYTSPELLEAGVFDYSRQGHTSGRDRSPSLVNIERKLVSLS</sequence>
<proteinExistence type="predicted"/>
<evidence type="ECO:0000256" key="2">
    <source>
        <dbReference type="SAM" id="MobiDB-lite"/>
    </source>
</evidence>
<evidence type="ECO:0000313" key="4">
    <source>
        <dbReference type="Proteomes" id="UP000503462"/>
    </source>
</evidence>
<gene>
    <name evidence="3" type="ORF">AMS68_005661</name>
</gene>
<feature type="region of interest" description="Disordered" evidence="2">
    <location>
        <begin position="231"/>
        <end position="285"/>
    </location>
</feature>
<dbReference type="Proteomes" id="UP000503462">
    <property type="component" value="Chromosome 4"/>
</dbReference>
<feature type="region of interest" description="Disordered" evidence="2">
    <location>
        <begin position="82"/>
        <end position="157"/>
    </location>
</feature>
<feature type="compositionally biased region" description="Low complexity" evidence="2">
    <location>
        <begin position="258"/>
        <end position="273"/>
    </location>
</feature>
<accession>A0A6H0XZF7</accession>
<dbReference type="AlphaFoldDB" id="A0A6H0XZF7"/>
<feature type="compositionally biased region" description="Polar residues" evidence="2">
    <location>
        <begin position="232"/>
        <end position="248"/>
    </location>
</feature>
<reference evidence="3 4" key="1">
    <citation type="journal article" date="2016" name="Sci. Rep.">
        <title>Peltaster fructicola genome reveals evolution from an invasive phytopathogen to an ectophytic parasite.</title>
        <authorList>
            <person name="Xu C."/>
            <person name="Chen H."/>
            <person name="Gleason M.L."/>
            <person name="Xu J.R."/>
            <person name="Liu H."/>
            <person name="Zhang R."/>
            <person name="Sun G."/>
        </authorList>
    </citation>
    <scope>NUCLEOTIDE SEQUENCE [LARGE SCALE GENOMIC DNA]</scope>
    <source>
        <strain evidence="3 4">LNHT1506</strain>
    </source>
</reference>
<organism evidence="3 4">
    <name type="scientific">Peltaster fructicola</name>
    <dbReference type="NCBI Taxonomy" id="286661"/>
    <lineage>
        <taxon>Eukaryota</taxon>
        <taxon>Fungi</taxon>
        <taxon>Dikarya</taxon>
        <taxon>Ascomycota</taxon>
        <taxon>Pezizomycotina</taxon>
        <taxon>Dothideomycetes</taxon>
        <taxon>Dothideomycetes incertae sedis</taxon>
        <taxon>Peltaster</taxon>
    </lineage>
</organism>
<keyword evidence="4" id="KW-1185">Reference proteome</keyword>
<feature type="compositionally biased region" description="Low complexity" evidence="2">
    <location>
        <begin position="663"/>
        <end position="674"/>
    </location>
</feature>
<feature type="compositionally biased region" description="Polar residues" evidence="2">
    <location>
        <begin position="577"/>
        <end position="597"/>
    </location>
</feature>
<feature type="region of interest" description="Disordered" evidence="2">
    <location>
        <begin position="577"/>
        <end position="683"/>
    </location>
</feature>
<dbReference type="SUPFAM" id="SSF46966">
    <property type="entry name" value="Spectrin repeat"/>
    <property type="match status" value="1"/>
</dbReference>
<evidence type="ECO:0000256" key="1">
    <source>
        <dbReference type="SAM" id="Coils"/>
    </source>
</evidence>
<protein>
    <submittedName>
        <fullName evidence="3">Uncharacterized protein</fullName>
    </submittedName>
</protein>
<dbReference type="EMBL" id="CP051142">
    <property type="protein sequence ID" value="QIX00144.1"/>
    <property type="molecule type" value="Genomic_DNA"/>
</dbReference>
<feature type="compositionally biased region" description="Polar residues" evidence="2">
    <location>
        <begin position="119"/>
        <end position="141"/>
    </location>
</feature>
<feature type="compositionally biased region" description="Polar residues" evidence="2">
    <location>
        <begin position="639"/>
        <end position="648"/>
    </location>
</feature>
<name>A0A6H0XZF7_9PEZI</name>